<sequence length="93" mass="10344">MIQILIGLVALLLLIVGFYLLKKQEVFLVLIPDEEENKSFLSQFGYIYLFLGVVGIVVASLNDRVYALLFLIALLSLAAVFSILFAQKMSSSN</sequence>
<protein>
    <recommendedName>
        <fullName evidence="4">DUF3784 domain-containing protein</fullName>
    </recommendedName>
</protein>
<evidence type="ECO:0008006" key="4">
    <source>
        <dbReference type="Google" id="ProtNLM"/>
    </source>
</evidence>
<organism evidence="2 3">
    <name type="scientific">Enterococcus phoeniculicola ATCC BAA-412</name>
    <dbReference type="NCBI Taxonomy" id="1158610"/>
    <lineage>
        <taxon>Bacteria</taxon>
        <taxon>Bacillati</taxon>
        <taxon>Bacillota</taxon>
        <taxon>Bacilli</taxon>
        <taxon>Lactobacillales</taxon>
        <taxon>Enterococcaceae</taxon>
        <taxon>Enterococcus</taxon>
    </lineage>
</organism>
<dbReference type="STRING" id="154621.RV11_GL001793"/>
<evidence type="ECO:0000313" key="3">
    <source>
        <dbReference type="Proteomes" id="UP000013785"/>
    </source>
</evidence>
<dbReference type="eggNOG" id="ENOG50306ED">
    <property type="taxonomic scope" value="Bacteria"/>
</dbReference>
<keyword evidence="1" id="KW-0472">Membrane</keyword>
<feature type="transmembrane region" description="Helical" evidence="1">
    <location>
        <begin position="39"/>
        <end position="58"/>
    </location>
</feature>
<evidence type="ECO:0000313" key="2">
    <source>
        <dbReference type="EMBL" id="EOL41166.1"/>
    </source>
</evidence>
<proteinExistence type="predicted"/>
<keyword evidence="3" id="KW-1185">Reference proteome</keyword>
<evidence type="ECO:0000256" key="1">
    <source>
        <dbReference type="SAM" id="Phobius"/>
    </source>
</evidence>
<dbReference type="OrthoDB" id="2194829at2"/>
<gene>
    <name evidence="2" type="ORF">UC3_03497</name>
</gene>
<comment type="caution">
    <text evidence="2">The sequence shown here is derived from an EMBL/GenBank/DDBJ whole genome shotgun (WGS) entry which is preliminary data.</text>
</comment>
<accession>R3W126</accession>
<feature type="transmembrane region" description="Helical" evidence="1">
    <location>
        <begin position="65"/>
        <end position="86"/>
    </location>
</feature>
<dbReference type="HOGENOM" id="CLU_183628_1_1_9"/>
<keyword evidence="1" id="KW-0812">Transmembrane</keyword>
<dbReference type="RefSeq" id="WP_010770127.1">
    <property type="nucleotide sequence ID" value="NZ_ASWE01000001.1"/>
</dbReference>
<reference evidence="2 3" key="1">
    <citation type="submission" date="2013-02" db="EMBL/GenBank/DDBJ databases">
        <title>The Genome Sequence of Enterococcus phoeniculicola BAA-412.</title>
        <authorList>
            <consortium name="The Broad Institute Genome Sequencing Platform"/>
            <consortium name="The Broad Institute Genome Sequencing Center for Infectious Disease"/>
            <person name="Earl A.M."/>
            <person name="Gilmore M.S."/>
            <person name="Lebreton F."/>
            <person name="Walker B."/>
            <person name="Young S.K."/>
            <person name="Zeng Q."/>
            <person name="Gargeya S."/>
            <person name="Fitzgerald M."/>
            <person name="Haas B."/>
            <person name="Abouelleil A."/>
            <person name="Alvarado L."/>
            <person name="Arachchi H.M."/>
            <person name="Berlin A.M."/>
            <person name="Chapman S.B."/>
            <person name="Dewar J."/>
            <person name="Goldberg J."/>
            <person name="Griggs A."/>
            <person name="Gujja S."/>
            <person name="Hansen M."/>
            <person name="Howarth C."/>
            <person name="Imamovic A."/>
            <person name="Larimer J."/>
            <person name="McCowan C."/>
            <person name="Murphy C."/>
            <person name="Neiman D."/>
            <person name="Pearson M."/>
            <person name="Priest M."/>
            <person name="Roberts A."/>
            <person name="Saif S."/>
            <person name="Shea T."/>
            <person name="Sisk P."/>
            <person name="Sykes S."/>
            <person name="Wortman J."/>
            <person name="Nusbaum C."/>
            <person name="Birren B."/>
        </authorList>
    </citation>
    <scope>NUCLEOTIDE SEQUENCE [LARGE SCALE GENOMIC DNA]</scope>
    <source>
        <strain evidence="2 3">ATCC BAA-412</strain>
    </source>
</reference>
<dbReference type="Proteomes" id="UP000013785">
    <property type="component" value="Unassembled WGS sequence"/>
</dbReference>
<dbReference type="AlphaFoldDB" id="R3W126"/>
<dbReference type="EMBL" id="AJAT01000022">
    <property type="protein sequence ID" value="EOL41166.1"/>
    <property type="molecule type" value="Genomic_DNA"/>
</dbReference>
<keyword evidence="1" id="KW-1133">Transmembrane helix</keyword>
<name>R3W126_9ENTE</name>
<dbReference type="PATRIC" id="fig|1158610.3.peg.3494"/>